<evidence type="ECO:0000256" key="3">
    <source>
        <dbReference type="ARBA" id="ARBA00022691"/>
    </source>
</evidence>
<dbReference type="Pfam" id="PF08100">
    <property type="entry name" value="Dimerisation"/>
    <property type="match status" value="1"/>
</dbReference>
<dbReference type="SUPFAM" id="SSF53335">
    <property type="entry name" value="S-adenosyl-L-methionine-dependent methyltransferases"/>
    <property type="match status" value="1"/>
</dbReference>
<dbReference type="InterPro" id="IPR016461">
    <property type="entry name" value="COMT-like"/>
</dbReference>
<evidence type="ECO:0000256" key="1">
    <source>
        <dbReference type="ARBA" id="ARBA00022603"/>
    </source>
</evidence>
<proteinExistence type="predicted"/>
<dbReference type="GO" id="GO:0008171">
    <property type="term" value="F:O-methyltransferase activity"/>
    <property type="evidence" value="ECO:0007669"/>
    <property type="project" value="InterPro"/>
</dbReference>
<keyword evidence="1 7" id="KW-0489">Methyltransferase</keyword>
<dbReference type="Pfam" id="PF00891">
    <property type="entry name" value="Methyltransf_2"/>
    <property type="match status" value="1"/>
</dbReference>
<dbReference type="OrthoDB" id="2410195at2759"/>
<dbReference type="GO" id="GO:0032259">
    <property type="term" value="P:methylation"/>
    <property type="evidence" value="ECO:0007669"/>
    <property type="project" value="UniProtKB-KW"/>
</dbReference>
<dbReference type="PROSITE" id="PS51683">
    <property type="entry name" value="SAM_OMT_II"/>
    <property type="match status" value="1"/>
</dbReference>
<keyword evidence="2 7" id="KW-0808">Transferase</keyword>
<accession>A0A6A6SEG5</accession>
<evidence type="ECO:0000259" key="6">
    <source>
        <dbReference type="Pfam" id="PF08100"/>
    </source>
</evidence>
<dbReference type="InterPro" id="IPR022657">
    <property type="entry name" value="De-COase2_CS"/>
</dbReference>
<name>A0A6A6SEG5_9PLEO</name>
<dbReference type="EMBL" id="MU006778">
    <property type="protein sequence ID" value="KAF2644808.1"/>
    <property type="molecule type" value="Genomic_DNA"/>
</dbReference>
<dbReference type="PANTHER" id="PTHR43712:SF1">
    <property type="entry name" value="HYPOTHETICAL O-METHYLTRANSFERASE (EUROFUNG)-RELATED"/>
    <property type="match status" value="1"/>
</dbReference>
<dbReference type="InterPro" id="IPR012967">
    <property type="entry name" value="COMT_dimerisation"/>
</dbReference>
<evidence type="ECO:0000256" key="2">
    <source>
        <dbReference type="ARBA" id="ARBA00022679"/>
    </source>
</evidence>
<dbReference type="InterPro" id="IPR029063">
    <property type="entry name" value="SAM-dependent_MTases_sf"/>
</dbReference>
<dbReference type="PIRSF" id="PIRSF005739">
    <property type="entry name" value="O-mtase"/>
    <property type="match status" value="1"/>
</dbReference>
<feature type="domain" description="O-methyltransferase dimerisation" evidence="6">
    <location>
        <begin position="59"/>
        <end position="120"/>
    </location>
</feature>
<reference evidence="7" key="1">
    <citation type="journal article" date="2020" name="Stud. Mycol.">
        <title>101 Dothideomycetes genomes: a test case for predicting lifestyles and emergence of pathogens.</title>
        <authorList>
            <person name="Haridas S."/>
            <person name="Albert R."/>
            <person name="Binder M."/>
            <person name="Bloem J."/>
            <person name="Labutti K."/>
            <person name="Salamov A."/>
            <person name="Andreopoulos B."/>
            <person name="Baker S."/>
            <person name="Barry K."/>
            <person name="Bills G."/>
            <person name="Bluhm B."/>
            <person name="Cannon C."/>
            <person name="Castanera R."/>
            <person name="Culley D."/>
            <person name="Daum C."/>
            <person name="Ezra D."/>
            <person name="Gonzalez J."/>
            <person name="Henrissat B."/>
            <person name="Kuo A."/>
            <person name="Liang C."/>
            <person name="Lipzen A."/>
            <person name="Lutzoni F."/>
            <person name="Magnuson J."/>
            <person name="Mondo S."/>
            <person name="Nolan M."/>
            <person name="Ohm R."/>
            <person name="Pangilinan J."/>
            <person name="Park H.-J."/>
            <person name="Ramirez L."/>
            <person name="Alfaro M."/>
            <person name="Sun H."/>
            <person name="Tritt A."/>
            <person name="Yoshinaga Y."/>
            <person name="Zwiers L.-H."/>
            <person name="Turgeon B."/>
            <person name="Goodwin S."/>
            <person name="Spatafora J."/>
            <person name="Crous P."/>
            <person name="Grigoriev I."/>
        </authorList>
    </citation>
    <scope>NUCLEOTIDE SEQUENCE</scope>
    <source>
        <strain evidence="7">CBS 473.64</strain>
    </source>
</reference>
<dbReference type="Proteomes" id="UP000799753">
    <property type="component" value="Unassembled WGS sequence"/>
</dbReference>
<dbReference type="InterPro" id="IPR036388">
    <property type="entry name" value="WH-like_DNA-bd_sf"/>
</dbReference>
<dbReference type="InterPro" id="IPR001077">
    <property type="entry name" value="COMT_C"/>
</dbReference>
<dbReference type="InterPro" id="IPR036390">
    <property type="entry name" value="WH_DNA-bd_sf"/>
</dbReference>
<organism evidence="7 8">
    <name type="scientific">Massarina eburnea CBS 473.64</name>
    <dbReference type="NCBI Taxonomy" id="1395130"/>
    <lineage>
        <taxon>Eukaryota</taxon>
        <taxon>Fungi</taxon>
        <taxon>Dikarya</taxon>
        <taxon>Ascomycota</taxon>
        <taxon>Pezizomycotina</taxon>
        <taxon>Dothideomycetes</taxon>
        <taxon>Pleosporomycetidae</taxon>
        <taxon>Pleosporales</taxon>
        <taxon>Massarineae</taxon>
        <taxon>Massarinaceae</taxon>
        <taxon>Massarina</taxon>
    </lineage>
</organism>
<sequence>MEVLTSQIRTLYAEANEAGRQSIQAQLRDLQTSLDTDWDLAIRIGSGNIQGSLIKIGQNLSLFTILSTTSGPLTLSNLSSTTKCAPKLLSHLLRALSAFGFITEVSSSLYTSNRLTNLFANEHISGAITHIYDCHFPVAHVFPTWLEERGYKDITSNKDLPFQRAMGTEMTPFEWMKAHPEHLASLGHTMAFQREGQWFESYAPVSEETKTFAETGEEEKVLLVDVGGGFGQQASAFRKNFAEVKGRVVVQDIQQTLAHVAKVEGVEFEAHDFFTEQPIKGAKYYYLRNILHDWTDEDSVNILRAITPAMGPESRIVIDEVVLPDEKLSWQAAYMDITMMTCLGGIERTKTEYESLLDAAGLKLLDMRKYGFSSVVLAVPK</sequence>
<dbReference type="PROSITE" id="PS00879">
    <property type="entry name" value="ODR_DC_2_2"/>
    <property type="match status" value="1"/>
</dbReference>
<feature type="active site" description="Proton acceptor" evidence="4">
    <location>
        <position position="292"/>
    </location>
</feature>
<evidence type="ECO:0000313" key="8">
    <source>
        <dbReference type="Proteomes" id="UP000799753"/>
    </source>
</evidence>
<evidence type="ECO:0000259" key="5">
    <source>
        <dbReference type="Pfam" id="PF00891"/>
    </source>
</evidence>
<dbReference type="AlphaFoldDB" id="A0A6A6SEG5"/>
<keyword evidence="8" id="KW-1185">Reference proteome</keyword>
<feature type="domain" description="O-methyltransferase C-terminal" evidence="5">
    <location>
        <begin position="222"/>
        <end position="362"/>
    </location>
</feature>
<protein>
    <submittedName>
        <fullName evidence="7">O-methyltransferase</fullName>
    </submittedName>
</protein>
<dbReference type="PANTHER" id="PTHR43712">
    <property type="entry name" value="PUTATIVE (AFU_ORTHOLOGUE AFUA_4G14580)-RELATED"/>
    <property type="match status" value="1"/>
</dbReference>
<evidence type="ECO:0000256" key="4">
    <source>
        <dbReference type="PIRSR" id="PIRSR005739-1"/>
    </source>
</evidence>
<evidence type="ECO:0000313" key="7">
    <source>
        <dbReference type="EMBL" id="KAF2644808.1"/>
    </source>
</evidence>
<gene>
    <name evidence="7" type="ORF">P280DRAFT_514273</name>
</gene>
<dbReference type="Gene3D" id="3.40.50.150">
    <property type="entry name" value="Vaccinia Virus protein VP39"/>
    <property type="match status" value="1"/>
</dbReference>
<dbReference type="Gene3D" id="1.10.10.10">
    <property type="entry name" value="Winged helix-like DNA-binding domain superfamily/Winged helix DNA-binding domain"/>
    <property type="match status" value="1"/>
</dbReference>
<dbReference type="GO" id="GO:0046983">
    <property type="term" value="F:protein dimerization activity"/>
    <property type="evidence" value="ECO:0007669"/>
    <property type="project" value="InterPro"/>
</dbReference>
<dbReference type="SUPFAM" id="SSF46785">
    <property type="entry name" value="Winged helix' DNA-binding domain"/>
    <property type="match status" value="1"/>
</dbReference>
<keyword evidence="3" id="KW-0949">S-adenosyl-L-methionine</keyword>